<evidence type="ECO:0000256" key="4">
    <source>
        <dbReference type="ARBA" id="ARBA00022692"/>
    </source>
</evidence>
<evidence type="ECO:0000256" key="2">
    <source>
        <dbReference type="ARBA" id="ARBA00008821"/>
    </source>
</evidence>
<evidence type="ECO:0000256" key="7">
    <source>
        <dbReference type="SAM" id="Phobius"/>
    </source>
</evidence>
<feature type="transmembrane region" description="Helical" evidence="7">
    <location>
        <begin position="24"/>
        <end position="44"/>
    </location>
</feature>
<keyword evidence="9" id="KW-1185">Reference proteome</keyword>
<keyword evidence="5 7" id="KW-1133">Transmembrane helix</keyword>
<dbReference type="PATRIC" id="fig|1392007.3.peg.1345"/>
<evidence type="ECO:0000313" key="9">
    <source>
        <dbReference type="Proteomes" id="UP000018559"/>
    </source>
</evidence>
<name>V7HVF8_9LACO</name>
<dbReference type="GO" id="GO:0005886">
    <property type="term" value="C:plasma membrane"/>
    <property type="evidence" value="ECO:0007669"/>
    <property type="project" value="TreeGrafter"/>
</dbReference>
<dbReference type="EMBL" id="AWWH01000147">
    <property type="protein sequence ID" value="ETA73852.1"/>
    <property type="molecule type" value="Genomic_DNA"/>
</dbReference>
<feature type="transmembrane region" description="Helical" evidence="7">
    <location>
        <begin position="50"/>
        <end position="73"/>
    </location>
</feature>
<dbReference type="GO" id="GO:0042907">
    <property type="term" value="F:xanthine transmembrane transporter activity"/>
    <property type="evidence" value="ECO:0007669"/>
    <property type="project" value="TreeGrafter"/>
</dbReference>
<evidence type="ECO:0000256" key="6">
    <source>
        <dbReference type="ARBA" id="ARBA00023136"/>
    </source>
</evidence>
<comment type="similarity">
    <text evidence="2">Belongs to the nucleobase:cation symporter-2 (NCS2) (TC 2.A.40) family.</text>
</comment>
<reference evidence="8 9" key="1">
    <citation type="journal article" date="2014" name="Genome Announc.">
        <title>The Genome of the Predominant Equine Lactobacillus Species, Lactobacillus equi, Is Reflective of Its Lifestyle Adaptations to an Herbivorous Host.</title>
        <authorList>
            <person name="O'Donnell M.M."/>
            <person name="Harris H.M."/>
            <person name="O'Toole P.W."/>
            <person name="Ross R.P."/>
        </authorList>
    </citation>
    <scope>NUCLEOTIDE SEQUENCE [LARGE SCALE GENOMIC DNA]</scope>
    <source>
        <strain evidence="8 9">DPC 6820</strain>
    </source>
</reference>
<gene>
    <name evidence="8" type="ORF">LEQ_2069c</name>
</gene>
<dbReference type="AlphaFoldDB" id="V7HVF8"/>
<accession>V7HVF8</accession>
<sequence>MFSMISVQGIRMLIKIDFTNEKNLIIMAVSMGLGLGVSVYSNIFQFLPQALQLLFANGIVISSISSVLLNLILNGLHQKN</sequence>
<organism evidence="8 9">
    <name type="scientific">Ligilactobacillus equi DPC 6820</name>
    <dbReference type="NCBI Taxonomy" id="1392007"/>
    <lineage>
        <taxon>Bacteria</taxon>
        <taxon>Bacillati</taxon>
        <taxon>Bacillota</taxon>
        <taxon>Bacilli</taxon>
        <taxon>Lactobacillales</taxon>
        <taxon>Lactobacillaceae</taxon>
        <taxon>Ligilactobacillus</taxon>
    </lineage>
</organism>
<proteinExistence type="inferred from homology"/>
<evidence type="ECO:0000256" key="5">
    <source>
        <dbReference type="ARBA" id="ARBA00022989"/>
    </source>
</evidence>
<keyword evidence="4 7" id="KW-0812">Transmembrane</keyword>
<dbReference type="InterPro" id="IPR006043">
    <property type="entry name" value="NCS2"/>
</dbReference>
<evidence type="ECO:0000313" key="8">
    <source>
        <dbReference type="EMBL" id="ETA73852.1"/>
    </source>
</evidence>
<keyword evidence="3" id="KW-0813">Transport</keyword>
<keyword evidence="6 7" id="KW-0472">Membrane</keyword>
<dbReference type="Proteomes" id="UP000018559">
    <property type="component" value="Unassembled WGS sequence"/>
</dbReference>
<protein>
    <submittedName>
        <fullName evidence="8">Xanthine permease</fullName>
    </submittedName>
</protein>
<comment type="subcellular location">
    <subcellularLocation>
        <location evidence="1">Membrane</location>
        <topology evidence="1">Multi-pass membrane protein</topology>
    </subcellularLocation>
</comment>
<dbReference type="PANTHER" id="PTHR42810:SF4">
    <property type="entry name" value="URIC ACID TRANSPORTER UACT"/>
    <property type="match status" value="1"/>
</dbReference>
<dbReference type="Pfam" id="PF00860">
    <property type="entry name" value="Xan_ur_permease"/>
    <property type="match status" value="1"/>
</dbReference>
<evidence type="ECO:0000256" key="3">
    <source>
        <dbReference type="ARBA" id="ARBA00022448"/>
    </source>
</evidence>
<comment type="caution">
    <text evidence="8">The sequence shown here is derived from an EMBL/GenBank/DDBJ whole genome shotgun (WGS) entry which is preliminary data.</text>
</comment>
<dbReference type="PANTHER" id="PTHR42810">
    <property type="entry name" value="PURINE PERMEASE C1399.01C-RELATED"/>
    <property type="match status" value="1"/>
</dbReference>
<evidence type="ECO:0000256" key="1">
    <source>
        <dbReference type="ARBA" id="ARBA00004141"/>
    </source>
</evidence>